<comment type="caution">
    <text evidence="1">The sequence shown here is derived from an EMBL/GenBank/DDBJ whole genome shotgun (WGS) entry which is preliminary data.</text>
</comment>
<dbReference type="EMBL" id="QGGL01000026">
    <property type="protein sequence ID" value="PWK05163.1"/>
    <property type="molecule type" value="Genomic_DNA"/>
</dbReference>
<dbReference type="OrthoDB" id="2886653at2"/>
<dbReference type="Pfam" id="PF10764">
    <property type="entry name" value="Gin"/>
    <property type="match status" value="1"/>
</dbReference>
<evidence type="ECO:0000313" key="2">
    <source>
        <dbReference type="Proteomes" id="UP000245634"/>
    </source>
</evidence>
<keyword evidence="2" id="KW-1185">Reference proteome</keyword>
<protein>
    <submittedName>
        <fullName evidence="1">Inhibitor of sigma-G Gin protein</fullName>
    </submittedName>
</protein>
<proteinExistence type="predicted"/>
<dbReference type="RefSeq" id="WP_109691268.1">
    <property type="nucleotide sequence ID" value="NZ_QGGL01000026.1"/>
</dbReference>
<dbReference type="AlphaFoldDB" id="A0A316D2Z5"/>
<evidence type="ECO:0000313" key="1">
    <source>
        <dbReference type="EMBL" id="PWK05163.1"/>
    </source>
</evidence>
<sequence>MEEHHERTGGTCIVCSTHKELGIRIYQQFMCTDCEREIVQTDVQDAKYPFYIDRMKQIWLSATS</sequence>
<reference evidence="1 2" key="1">
    <citation type="submission" date="2018-05" db="EMBL/GenBank/DDBJ databases">
        <title>Genomic Encyclopedia of Type Strains, Phase IV (KMG-IV): sequencing the most valuable type-strain genomes for metagenomic binning, comparative biology and taxonomic classification.</title>
        <authorList>
            <person name="Goeker M."/>
        </authorList>
    </citation>
    <scope>NUCLEOTIDE SEQUENCE [LARGE SCALE GENOMIC DNA]</scope>
    <source>
        <strain evidence="1 2">DSM 18773</strain>
    </source>
</reference>
<dbReference type="Proteomes" id="UP000245634">
    <property type="component" value="Unassembled WGS sequence"/>
</dbReference>
<gene>
    <name evidence="1" type="ORF">C7459_12639</name>
</gene>
<name>A0A316D2Z5_9BACL</name>
<accession>A0A316D2Z5</accession>
<dbReference type="InterPro" id="IPR019700">
    <property type="entry name" value="Sigma-G_inhibitor_Gin"/>
</dbReference>
<organism evidence="1 2">
    <name type="scientific">Tumebacillus permanentifrigoris</name>
    <dbReference type="NCBI Taxonomy" id="378543"/>
    <lineage>
        <taxon>Bacteria</taxon>
        <taxon>Bacillati</taxon>
        <taxon>Bacillota</taxon>
        <taxon>Bacilli</taxon>
        <taxon>Bacillales</taxon>
        <taxon>Alicyclobacillaceae</taxon>
        <taxon>Tumebacillus</taxon>
    </lineage>
</organism>